<reference evidence="3 4" key="1">
    <citation type="journal article" date="2015" name="Sci. Rep.">
        <title>Chromosome-level genome map provides insights into diverse defense mechanisms in the medicinal fungus Ganoderma sinense.</title>
        <authorList>
            <person name="Zhu Y."/>
            <person name="Xu J."/>
            <person name="Sun C."/>
            <person name="Zhou S."/>
            <person name="Xu H."/>
            <person name="Nelson D.R."/>
            <person name="Qian J."/>
            <person name="Song J."/>
            <person name="Luo H."/>
            <person name="Xiang L."/>
            <person name="Li Y."/>
            <person name="Xu Z."/>
            <person name="Ji A."/>
            <person name="Wang L."/>
            <person name="Lu S."/>
            <person name="Hayward A."/>
            <person name="Sun W."/>
            <person name="Li X."/>
            <person name="Schwartz D.C."/>
            <person name="Wang Y."/>
            <person name="Chen S."/>
        </authorList>
    </citation>
    <scope>NUCLEOTIDE SEQUENCE [LARGE SCALE GENOMIC DNA]</scope>
    <source>
        <strain evidence="3 4">ZZ0214-1</strain>
    </source>
</reference>
<organism evidence="3 4">
    <name type="scientific">Ganoderma sinense ZZ0214-1</name>
    <dbReference type="NCBI Taxonomy" id="1077348"/>
    <lineage>
        <taxon>Eukaryota</taxon>
        <taxon>Fungi</taxon>
        <taxon>Dikarya</taxon>
        <taxon>Basidiomycota</taxon>
        <taxon>Agaricomycotina</taxon>
        <taxon>Agaricomycetes</taxon>
        <taxon>Polyporales</taxon>
        <taxon>Polyporaceae</taxon>
        <taxon>Ganoderma</taxon>
    </lineage>
</organism>
<dbReference type="EMBL" id="AYKW01000007">
    <property type="protein sequence ID" value="PIL33735.1"/>
    <property type="molecule type" value="Genomic_DNA"/>
</dbReference>
<evidence type="ECO:0000256" key="2">
    <source>
        <dbReference type="SAM" id="Phobius"/>
    </source>
</evidence>
<feature type="compositionally biased region" description="Polar residues" evidence="1">
    <location>
        <begin position="174"/>
        <end position="189"/>
    </location>
</feature>
<keyword evidence="2" id="KW-0472">Membrane</keyword>
<protein>
    <submittedName>
        <fullName evidence="3">Uncharacterized protein</fullName>
    </submittedName>
</protein>
<proteinExistence type="predicted"/>
<dbReference type="AlphaFoldDB" id="A0A2G8SIX9"/>
<feature type="transmembrane region" description="Helical" evidence="2">
    <location>
        <begin position="6"/>
        <end position="28"/>
    </location>
</feature>
<keyword evidence="2" id="KW-0812">Transmembrane</keyword>
<evidence type="ECO:0000313" key="4">
    <source>
        <dbReference type="Proteomes" id="UP000230002"/>
    </source>
</evidence>
<gene>
    <name evidence="3" type="ORF">GSI_04360</name>
</gene>
<accession>A0A2G8SIX9</accession>
<sequence>MATGFDIWGVVASVVGLLSFFQLIAAIIRSRLPRKCIRDFDDTLEETEGLLRSVEEEGLFDEDGGQYLSSAKTQIASNAFAAQTLTQELSQWWGGLSREITVCCNDLKDLRAQVSTTSNERRKALAQRQSNLNPDNCTQPGSSSTLETLEEASSYDAYGVTSEPQHLVIEGTKEVTSSETDLTNSTSPPETLGMSCLPSDLEDTLPSYRRQSSLPPYASSPTLSTTVFTRYTVTSADAARATRKLVRAYRRRLMVHNVPWDSQETQHPHRALSAAASARAVDRPSNAIRHWKLLEARSKSGLRPYVTVLSHEATLVASPHTVTGDSDSRGLRHT</sequence>
<name>A0A2G8SIX9_9APHY</name>
<keyword evidence="4" id="KW-1185">Reference proteome</keyword>
<comment type="caution">
    <text evidence="3">The sequence shown here is derived from an EMBL/GenBank/DDBJ whole genome shotgun (WGS) entry which is preliminary data.</text>
</comment>
<feature type="region of interest" description="Disordered" evidence="1">
    <location>
        <begin position="173"/>
        <end position="221"/>
    </location>
</feature>
<feature type="compositionally biased region" description="Polar residues" evidence="1">
    <location>
        <begin position="209"/>
        <end position="221"/>
    </location>
</feature>
<keyword evidence="2" id="KW-1133">Transmembrane helix</keyword>
<feature type="region of interest" description="Disordered" evidence="1">
    <location>
        <begin position="115"/>
        <end position="148"/>
    </location>
</feature>
<evidence type="ECO:0000256" key="1">
    <source>
        <dbReference type="SAM" id="MobiDB-lite"/>
    </source>
</evidence>
<dbReference type="Proteomes" id="UP000230002">
    <property type="component" value="Unassembled WGS sequence"/>
</dbReference>
<feature type="compositionally biased region" description="Polar residues" evidence="1">
    <location>
        <begin position="127"/>
        <end position="141"/>
    </location>
</feature>
<dbReference type="OrthoDB" id="2757116at2759"/>
<evidence type="ECO:0000313" key="3">
    <source>
        <dbReference type="EMBL" id="PIL33735.1"/>
    </source>
</evidence>